<sequence>MIIETKDWTLQNDLMPGPDGGCFRVRGTVTVAHPGINPVLEQARIQDRSFALNLELKVEEEAGSFIQVVTDKEVCFELPGDHSEIPWVNILHDGKQLTTVKKILTTS</sequence>
<reference evidence="1 2" key="1">
    <citation type="submission" date="2018-06" db="EMBL/GenBank/DDBJ databases">
        <title>Bacteria isolated from soil of Wuhan.</title>
        <authorList>
            <person name="Wei X."/>
            <person name="Chunhua H."/>
        </authorList>
    </citation>
    <scope>NUCLEOTIDE SEQUENCE [LARGE SCALE GENOMIC DNA]</scope>
    <source>
        <strain evidence="2">xwS2</strain>
    </source>
</reference>
<dbReference type="Proteomes" id="UP000288983">
    <property type="component" value="Unassembled WGS sequence"/>
</dbReference>
<evidence type="ECO:0000313" key="2">
    <source>
        <dbReference type="Proteomes" id="UP000288983"/>
    </source>
</evidence>
<dbReference type="RefSeq" id="WP_128321972.1">
    <property type="nucleotide sequence ID" value="NZ_QJRG01000033.1"/>
</dbReference>
<dbReference type="OrthoDB" id="6896393at2"/>
<protein>
    <submittedName>
        <fullName evidence="1">Uncharacterized protein</fullName>
    </submittedName>
</protein>
<dbReference type="AlphaFoldDB" id="A0A443ZZF1"/>
<accession>A0A443ZZF1</accession>
<comment type="caution">
    <text evidence="1">The sequence shown here is derived from an EMBL/GenBank/DDBJ whole genome shotgun (WGS) entry which is preliminary data.</text>
</comment>
<dbReference type="EMBL" id="QJRG01000033">
    <property type="protein sequence ID" value="RWU26859.1"/>
    <property type="molecule type" value="Genomic_DNA"/>
</dbReference>
<gene>
    <name evidence="1" type="ORF">DM813_03240</name>
</gene>
<name>A0A443ZZF1_9PSED</name>
<proteinExistence type="predicted"/>
<evidence type="ECO:0000313" key="1">
    <source>
        <dbReference type="EMBL" id="RWU26859.1"/>
    </source>
</evidence>
<organism evidence="1 2">
    <name type="scientific">Pseudomonas alkylphenolica</name>
    <dbReference type="NCBI Taxonomy" id="237609"/>
    <lineage>
        <taxon>Bacteria</taxon>
        <taxon>Pseudomonadati</taxon>
        <taxon>Pseudomonadota</taxon>
        <taxon>Gammaproteobacteria</taxon>
        <taxon>Pseudomonadales</taxon>
        <taxon>Pseudomonadaceae</taxon>
        <taxon>Pseudomonas</taxon>
    </lineage>
</organism>